<dbReference type="PANTHER" id="PTHR43047">
    <property type="entry name" value="TWO-COMPONENT HISTIDINE PROTEIN KINASE"/>
    <property type="match status" value="1"/>
</dbReference>
<dbReference type="Gene3D" id="3.30.565.10">
    <property type="entry name" value="Histidine kinase-like ATPase, C-terminal domain"/>
    <property type="match status" value="1"/>
</dbReference>
<dbReference type="NCBIfam" id="TIGR00229">
    <property type="entry name" value="sensory_box"/>
    <property type="match status" value="1"/>
</dbReference>
<dbReference type="InterPro" id="IPR005467">
    <property type="entry name" value="His_kinase_dom"/>
</dbReference>
<keyword evidence="10" id="KW-1185">Reference proteome</keyword>
<gene>
    <name evidence="9" type="ORF">F6464_13865</name>
</gene>
<dbReference type="PROSITE" id="PS50113">
    <property type="entry name" value="PAC"/>
    <property type="match status" value="1"/>
</dbReference>
<proteinExistence type="predicted"/>
<dbReference type="SMART" id="SM00388">
    <property type="entry name" value="HisKA"/>
    <property type="match status" value="1"/>
</dbReference>
<dbReference type="SMART" id="SM00387">
    <property type="entry name" value="HATPase_c"/>
    <property type="match status" value="1"/>
</dbReference>
<feature type="domain" description="PAC" evidence="8">
    <location>
        <begin position="100"/>
        <end position="163"/>
    </location>
</feature>
<protein>
    <recommendedName>
        <fullName evidence="2">histidine kinase</fullName>
        <ecNumber evidence="2">2.7.13.3</ecNumber>
    </recommendedName>
</protein>
<feature type="domain" description="Histidine kinase" evidence="6">
    <location>
        <begin position="181"/>
        <end position="399"/>
    </location>
</feature>
<dbReference type="InterPro" id="IPR003594">
    <property type="entry name" value="HATPase_dom"/>
</dbReference>
<evidence type="ECO:0000313" key="10">
    <source>
        <dbReference type="Proteomes" id="UP000490922"/>
    </source>
</evidence>
<evidence type="ECO:0000259" key="7">
    <source>
        <dbReference type="PROSITE" id="PS50112"/>
    </source>
</evidence>
<dbReference type="Pfam" id="PF00512">
    <property type="entry name" value="HisKA"/>
    <property type="match status" value="1"/>
</dbReference>
<evidence type="ECO:0000256" key="3">
    <source>
        <dbReference type="ARBA" id="ARBA00022553"/>
    </source>
</evidence>
<comment type="catalytic activity">
    <reaction evidence="1">
        <text>ATP + protein L-histidine = ADP + protein N-phospho-L-histidine.</text>
        <dbReference type="EC" id="2.7.13.3"/>
    </reaction>
</comment>
<dbReference type="Gene3D" id="1.10.287.130">
    <property type="match status" value="1"/>
</dbReference>
<reference evidence="9 10" key="1">
    <citation type="submission" date="2019-09" db="EMBL/GenBank/DDBJ databases">
        <title>Flavobacterium sp. nov., isolated from glacier ice.</title>
        <authorList>
            <person name="Liu Q."/>
        </authorList>
    </citation>
    <scope>NUCLEOTIDE SEQUENCE [LARGE SCALE GENOMIC DNA]</scope>
    <source>
        <strain evidence="9 10">NBRC 112527</strain>
    </source>
</reference>
<dbReference type="InterPro" id="IPR036890">
    <property type="entry name" value="HATPase_C_sf"/>
</dbReference>
<dbReference type="CDD" id="cd00075">
    <property type="entry name" value="HATPase"/>
    <property type="match status" value="1"/>
</dbReference>
<evidence type="ECO:0000256" key="1">
    <source>
        <dbReference type="ARBA" id="ARBA00000085"/>
    </source>
</evidence>
<dbReference type="GO" id="GO:0009927">
    <property type="term" value="F:histidine phosphotransfer kinase activity"/>
    <property type="evidence" value="ECO:0007669"/>
    <property type="project" value="TreeGrafter"/>
</dbReference>
<evidence type="ECO:0000313" key="9">
    <source>
        <dbReference type="EMBL" id="KAB1153748.1"/>
    </source>
</evidence>
<dbReference type="PROSITE" id="PS50112">
    <property type="entry name" value="PAS"/>
    <property type="match status" value="1"/>
</dbReference>
<dbReference type="Gene3D" id="3.30.450.20">
    <property type="entry name" value="PAS domain"/>
    <property type="match status" value="1"/>
</dbReference>
<name>A0A7J5A8C0_9FLAO</name>
<dbReference type="GO" id="GO:0005886">
    <property type="term" value="C:plasma membrane"/>
    <property type="evidence" value="ECO:0007669"/>
    <property type="project" value="TreeGrafter"/>
</dbReference>
<dbReference type="SUPFAM" id="SSF55785">
    <property type="entry name" value="PYP-like sensor domain (PAS domain)"/>
    <property type="match status" value="1"/>
</dbReference>
<dbReference type="InterPro" id="IPR004358">
    <property type="entry name" value="Sig_transdc_His_kin-like_C"/>
</dbReference>
<organism evidence="9 10">
    <name type="scientific">Flavobacterium luteum</name>
    <dbReference type="NCBI Taxonomy" id="2026654"/>
    <lineage>
        <taxon>Bacteria</taxon>
        <taxon>Pseudomonadati</taxon>
        <taxon>Bacteroidota</taxon>
        <taxon>Flavobacteriia</taxon>
        <taxon>Flavobacteriales</taxon>
        <taxon>Flavobacteriaceae</taxon>
        <taxon>Flavobacterium</taxon>
    </lineage>
</organism>
<dbReference type="InterPro" id="IPR000700">
    <property type="entry name" value="PAS-assoc_C"/>
</dbReference>
<dbReference type="GO" id="GO:0000155">
    <property type="term" value="F:phosphorelay sensor kinase activity"/>
    <property type="evidence" value="ECO:0007669"/>
    <property type="project" value="InterPro"/>
</dbReference>
<dbReference type="Pfam" id="PF02518">
    <property type="entry name" value="HATPase_c"/>
    <property type="match status" value="1"/>
</dbReference>
<dbReference type="OrthoDB" id="9781208at2"/>
<dbReference type="FunFam" id="3.30.565.10:FF:000006">
    <property type="entry name" value="Sensor histidine kinase WalK"/>
    <property type="match status" value="1"/>
</dbReference>
<comment type="caution">
    <text evidence="9">The sequence shown here is derived from an EMBL/GenBank/DDBJ whole genome shotgun (WGS) entry which is preliminary data.</text>
</comment>
<dbReference type="PANTHER" id="PTHR43047:SF72">
    <property type="entry name" value="OSMOSENSING HISTIDINE PROTEIN KINASE SLN1"/>
    <property type="match status" value="1"/>
</dbReference>
<dbReference type="PRINTS" id="PR00344">
    <property type="entry name" value="BCTRLSENSOR"/>
</dbReference>
<keyword evidence="5" id="KW-0418">Kinase</keyword>
<dbReference type="InterPro" id="IPR036097">
    <property type="entry name" value="HisK_dim/P_sf"/>
</dbReference>
<evidence type="ECO:0000256" key="5">
    <source>
        <dbReference type="ARBA" id="ARBA00022777"/>
    </source>
</evidence>
<evidence type="ECO:0000259" key="8">
    <source>
        <dbReference type="PROSITE" id="PS50113"/>
    </source>
</evidence>
<dbReference type="Proteomes" id="UP000490922">
    <property type="component" value="Unassembled WGS sequence"/>
</dbReference>
<dbReference type="CDD" id="cd00130">
    <property type="entry name" value="PAS"/>
    <property type="match status" value="1"/>
</dbReference>
<dbReference type="SMART" id="SM00091">
    <property type="entry name" value="PAS"/>
    <property type="match status" value="1"/>
</dbReference>
<evidence type="ECO:0000259" key="6">
    <source>
        <dbReference type="PROSITE" id="PS50109"/>
    </source>
</evidence>
<evidence type="ECO:0000256" key="4">
    <source>
        <dbReference type="ARBA" id="ARBA00022679"/>
    </source>
</evidence>
<keyword evidence="3" id="KW-0597">Phosphoprotein</keyword>
<dbReference type="EC" id="2.7.13.3" evidence="2"/>
<dbReference type="InterPro" id="IPR000014">
    <property type="entry name" value="PAS"/>
</dbReference>
<dbReference type="PROSITE" id="PS50109">
    <property type="entry name" value="HIS_KIN"/>
    <property type="match status" value="1"/>
</dbReference>
<dbReference type="SUPFAM" id="SSF55874">
    <property type="entry name" value="ATPase domain of HSP90 chaperone/DNA topoisomerase II/histidine kinase"/>
    <property type="match status" value="1"/>
</dbReference>
<dbReference type="Pfam" id="PF13426">
    <property type="entry name" value="PAS_9"/>
    <property type="match status" value="1"/>
</dbReference>
<dbReference type="InterPro" id="IPR035965">
    <property type="entry name" value="PAS-like_dom_sf"/>
</dbReference>
<feature type="domain" description="PAS" evidence="7">
    <location>
        <begin position="36"/>
        <end position="109"/>
    </location>
</feature>
<keyword evidence="4" id="KW-0808">Transferase</keyword>
<evidence type="ECO:0000256" key="2">
    <source>
        <dbReference type="ARBA" id="ARBA00012438"/>
    </source>
</evidence>
<accession>A0A7J5A8C0</accession>
<dbReference type="CDD" id="cd00082">
    <property type="entry name" value="HisKA"/>
    <property type="match status" value="1"/>
</dbReference>
<sequence length="416" mass="47164">MAADTTTQQFIIVAKINSMENKQDNQKILKNKYIPTAEFYSQIIDSLQDYSIFTLDKEFIINSWSSGSTKIFGYETEEVIGESFDLIFTEEDLKNGIPKKEIELALKEGRATDNRWHIAKDKSLFYAYGLVFPLIGLDGEMLGYVKILRDLTERKQSEDAIKKYIKELEELNTHKESVLAILSHDLRSPLSAIIGTAKYLKENFHKMKQDSVQEMLDLLYKSSTDELEMLDYLVEWARIKYAADVFSPTKIKLTEYINKVFETLNETASINTINLHNEIEENTSVFADGKMLVSIIQNIVSNAIKHIEKGGAITVSAKSKDDKIIVQIKDTGIGMSKEIMAKLFTPQMKTLSETRKKDKGAGIGLLLVKGFLEKNGGEIWVESIEGEGSSFYFTLPIEKPLYKIGSSDEIMFDESV</sequence>
<dbReference type="SUPFAM" id="SSF47384">
    <property type="entry name" value="Homodimeric domain of signal transducing histidine kinase"/>
    <property type="match status" value="1"/>
</dbReference>
<dbReference type="InterPro" id="IPR003661">
    <property type="entry name" value="HisK_dim/P_dom"/>
</dbReference>
<dbReference type="AlphaFoldDB" id="A0A7J5A8C0"/>
<dbReference type="EMBL" id="WAEM01000012">
    <property type="protein sequence ID" value="KAB1153748.1"/>
    <property type="molecule type" value="Genomic_DNA"/>
</dbReference>